<feature type="domain" description="Resistance to inhibitors of cholinesterase protein 3 N-terminal" evidence="10">
    <location>
        <begin position="27"/>
        <end position="173"/>
    </location>
</feature>
<protein>
    <submittedName>
        <fullName evidence="14">RIC3 domain-containing protein</fullName>
    </submittedName>
</protein>
<evidence type="ECO:0000256" key="1">
    <source>
        <dbReference type="ARBA" id="ARBA00004586"/>
    </source>
</evidence>
<gene>
    <name evidence="11" type="ORF">DME_LOCUS7111</name>
</gene>
<dbReference type="PANTHER" id="PTHR21723:SF3">
    <property type="entry name" value="PROTEIN RIC-3"/>
    <property type="match status" value="1"/>
</dbReference>
<keyword evidence="3 9" id="KW-0812">Transmembrane</keyword>
<evidence type="ECO:0000256" key="9">
    <source>
        <dbReference type="SAM" id="Phobius"/>
    </source>
</evidence>
<keyword evidence="6 9" id="KW-0472">Membrane</keyword>
<dbReference type="GO" id="GO:0007271">
    <property type="term" value="P:synaptic transmission, cholinergic"/>
    <property type="evidence" value="ECO:0007669"/>
    <property type="project" value="TreeGrafter"/>
</dbReference>
<keyword evidence="13" id="KW-1185">Reference proteome</keyword>
<feature type="region of interest" description="Disordered" evidence="8">
    <location>
        <begin position="125"/>
        <end position="147"/>
    </location>
</feature>
<dbReference type="GO" id="GO:0045202">
    <property type="term" value="C:synapse"/>
    <property type="evidence" value="ECO:0007669"/>
    <property type="project" value="GOC"/>
</dbReference>
<keyword evidence="7" id="KW-0175">Coiled coil</keyword>
<dbReference type="GO" id="GO:0034394">
    <property type="term" value="P:protein localization to cell surface"/>
    <property type="evidence" value="ECO:0007669"/>
    <property type="project" value="TreeGrafter"/>
</dbReference>
<dbReference type="Proteomes" id="UP000274756">
    <property type="component" value="Unassembled WGS sequence"/>
</dbReference>
<evidence type="ECO:0000256" key="4">
    <source>
        <dbReference type="ARBA" id="ARBA00022824"/>
    </source>
</evidence>
<dbReference type="GO" id="GO:0043025">
    <property type="term" value="C:neuronal cell body"/>
    <property type="evidence" value="ECO:0007669"/>
    <property type="project" value="TreeGrafter"/>
</dbReference>
<dbReference type="Pfam" id="PF15361">
    <property type="entry name" value="RIC3"/>
    <property type="match status" value="1"/>
</dbReference>
<evidence type="ECO:0000256" key="3">
    <source>
        <dbReference type="ARBA" id="ARBA00022692"/>
    </source>
</evidence>
<accession>A0A0N4U715</accession>
<name>A0A0N4U715_DRAME</name>
<dbReference type="PANTHER" id="PTHR21723">
    <property type="entry name" value="RESISTANCE TO INHIBITORS OF CHOLINESTERASE PROTEIN 3 RIC3"/>
    <property type="match status" value="1"/>
</dbReference>
<sequence length="267" mass="31144">ESTKINDNDFNDGIFSSWKLGLVVAVIILCFAVLYPNFISPMFSSFFASRSTTQQQKMAPNRPPIYPTMNSPRNRPDIHPGMRNIQNEIPTTSRGNFAWLLPIYTVGVVAFLIYTLVKSRRKKRRRIDYSSHESENSYEDETDDQDIGFHGRKKLKHLQERLKQTEIAMEKILLQLNTLSSESKNIDEKEIIQKIDENSDNDSEKKRITKEVITETNLKDLEKALREFKQLSNKYKKKEERNEKASDNENFTECSEEYNSTDSTDKR</sequence>
<evidence type="ECO:0000256" key="2">
    <source>
        <dbReference type="ARBA" id="ARBA00008538"/>
    </source>
</evidence>
<feature type="transmembrane region" description="Helical" evidence="9">
    <location>
        <begin position="20"/>
        <end position="39"/>
    </location>
</feature>
<dbReference type="Proteomes" id="UP000038040">
    <property type="component" value="Unplaced"/>
</dbReference>
<proteinExistence type="inferred from homology"/>
<dbReference type="OrthoDB" id="10070774at2759"/>
<evidence type="ECO:0000313" key="14">
    <source>
        <dbReference type="WBParaSite" id="DME_0000275101-mRNA-1"/>
    </source>
</evidence>
<evidence type="ECO:0000256" key="8">
    <source>
        <dbReference type="SAM" id="MobiDB-lite"/>
    </source>
</evidence>
<feature type="coiled-coil region" evidence="7">
    <location>
        <begin position="155"/>
        <end position="182"/>
    </location>
</feature>
<evidence type="ECO:0000256" key="7">
    <source>
        <dbReference type="SAM" id="Coils"/>
    </source>
</evidence>
<dbReference type="EMBL" id="UYYG01001158">
    <property type="protein sequence ID" value="VDN57138.1"/>
    <property type="molecule type" value="Genomic_DNA"/>
</dbReference>
<feature type="region of interest" description="Disordered" evidence="8">
    <location>
        <begin position="232"/>
        <end position="267"/>
    </location>
</feature>
<dbReference type="GO" id="GO:0043005">
    <property type="term" value="C:neuron projection"/>
    <property type="evidence" value="ECO:0007669"/>
    <property type="project" value="TreeGrafter"/>
</dbReference>
<evidence type="ECO:0000313" key="11">
    <source>
        <dbReference type="EMBL" id="VDN57138.1"/>
    </source>
</evidence>
<feature type="compositionally biased region" description="Polar residues" evidence="8">
    <location>
        <begin position="248"/>
        <end position="267"/>
    </location>
</feature>
<dbReference type="STRING" id="318479.A0A0N4U715"/>
<comment type="subcellular location">
    <subcellularLocation>
        <location evidence="1">Endoplasmic reticulum membrane</location>
    </subcellularLocation>
</comment>
<keyword evidence="5 9" id="KW-1133">Transmembrane helix</keyword>
<reference evidence="14" key="1">
    <citation type="submission" date="2017-02" db="UniProtKB">
        <authorList>
            <consortium name="WormBaseParasite"/>
        </authorList>
    </citation>
    <scope>IDENTIFICATION</scope>
</reference>
<dbReference type="AlphaFoldDB" id="A0A0N4U715"/>
<keyword evidence="4" id="KW-0256">Endoplasmic reticulum</keyword>
<evidence type="ECO:0000313" key="13">
    <source>
        <dbReference type="Proteomes" id="UP000274756"/>
    </source>
</evidence>
<feature type="transmembrane region" description="Helical" evidence="9">
    <location>
        <begin position="97"/>
        <end position="117"/>
    </location>
</feature>
<dbReference type="InterPro" id="IPR032763">
    <property type="entry name" value="RIC3_N"/>
</dbReference>
<dbReference type="GO" id="GO:0005789">
    <property type="term" value="C:endoplasmic reticulum membrane"/>
    <property type="evidence" value="ECO:0007669"/>
    <property type="project" value="UniProtKB-SubCell"/>
</dbReference>
<evidence type="ECO:0000256" key="5">
    <source>
        <dbReference type="ARBA" id="ARBA00022989"/>
    </source>
</evidence>
<dbReference type="InterPro" id="IPR026160">
    <property type="entry name" value="Ric3"/>
</dbReference>
<evidence type="ECO:0000259" key="10">
    <source>
        <dbReference type="Pfam" id="PF15361"/>
    </source>
</evidence>
<evidence type="ECO:0000256" key="6">
    <source>
        <dbReference type="ARBA" id="ARBA00023136"/>
    </source>
</evidence>
<dbReference type="WBParaSite" id="DME_0000275101-mRNA-1">
    <property type="protein sequence ID" value="DME_0000275101-mRNA-1"/>
    <property type="gene ID" value="DME_0000275101"/>
</dbReference>
<feature type="region of interest" description="Disordered" evidence="8">
    <location>
        <begin position="54"/>
        <end position="80"/>
    </location>
</feature>
<evidence type="ECO:0000313" key="12">
    <source>
        <dbReference type="Proteomes" id="UP000038040"/>
    </source>
</evidence>
<organism evidence="12 14">
    <name type="scientific">Dracunculus medinensis</name>
    <name type="common">Guinea worm</name>
    <dbReference type="NCBI Taxonomy" id="318479"/>
    <lineage>
        <taxon>Eukaryota</taxon>
        <taxon>Metazoa</taxon>
        <taxon>Ecdysozoa</taxon>
        <taxon>Nematoda</taxon>
        <taxon>Chromadorea</taxon>
        <taxon>Rhabditida</taxon>
        <taxon>Spirurina</taxon>
        <taxon>Dracunculoidea</taxon>
        <taxon>Dracunculidae</taxon>
        <taxon>Dracunculus</taxon>
    </lineage>
</organism>
<reference evidence="11 13" key="2">
    <citation type="submission" date="2018-11" db="EMBL/GenBank/DDBJ databases">
        <authorList>
            <consortium name="Pathogen Informatics"/>
        </authorList>
    </citation>
    <scope>NUCLEOTIDE SEQUENCE [LARGE SCALE GENOMIC DNA]</scope>
</reference>
<comment type="similarity">
    <text evidence="2">Belongs to the ric-3 family.</text>
</comment>
<feature type="compositionally biased region" description="Acidic residues" evidence="8">
    <location>
        <begin position="136"/>
        <end position="146"/>
    </location>
</feature>
<feature type="compositionally biased region" description="Basic and acidic residues" evidence="8">
    <location>
        <begin position="237"/>
        <end position="247"/>
    </location>
</feature>